<dbReference type="GO" id="GO:0003824">
    <property type="term" value="F:catalytic activity"/>
    <property type="evidence" value="ECO:0007669"/>
    <property type="project" value="InterPro"/>
</dbReference>
<proteinExistence type="predicted"/>
<dbReference type="SUPFAM" id="SSF102114">
    <property type="entry name" value="Radical SAM enzymes"/>
    <property type="match status" value="1"/>
</dbReference>
<feature type="domain" description="Radical SAM core" evidence="5">
    <location>
        <begin position="61"/>
        <end position="199"/>
    </location>
</feature>
<sequence>MAWRGLGVRANALDATKVSKSERGVLKERRMEEVMRSVPDFNTFIDRKTFTRKLPEIMQLNIGLYCNQACTHCHVNSSPARTEMMDRETAERVLALIPSSPSIKTLDLTGGAPELCDSFRFLVEGASAMGLTILDRCNLTVLSEPGQEDLADFLAEHKVQIVASLPCYSADNVDVVRGKGVFERSIDGLKKLNSLGYGVEGTGLELHLVYNPNGAFLAPEQGKLEVAYKSELSQCYGITFNSLLALNNMPVNRYSEYLNRTNELEKYMNLLVDNFNEQAVDGLMCRNLFSVGWDGRIFDCDFNQQLDMPIKGQKKSQLTVFDIDSLESLAKTPISVGQHCFGCTAGCGSSCSGSTS</sequence>
<name>A0A7S2WXH6_9CHLO</name>
<dbReference type="Gene3D" id="3.20.20.70">
    <property type="entry name" value="Aldolase class I"/>
    <property type="match status" value="1"/>
</dbReference>
<protein>
    <recommendedName>
        <fullName evidence="8">Fe-S oxidoreductase</fullName>
    </recommendedName>
</protein>
<evidence type="ECO:0000256" key="4">
    <source>
        <dbReference type="ARBA" id="ARBA00023014"/>
    </source>
</evidence>
<dbReference type="InterPro" id="IPR007197">
    <property type="entry name" value="rSAM"/>
</dbReference>
<keyword evidence="2" id="KW-0479">Metal-binding</keyword>
<dbReference type="GO" id="GO:0051536">
    <property type="term" value="F:iron-sulfur cluster binding"/>
    <property type="evidence" value="ECO:0007669"/>
    <property type="project" value="UniProtKB-KW"/>
</dbReference>
<dbReference type="PANTHER" id="PTHR43728">
    <property type="entry name" value="SLR0304 PROTEIN"/>
    <property type="match status" value="1"/>
</dbReference>
<dbReference type="PANTHER" id="PTHR43728:SF1">
    <property type="entry name" value="FE-S OXIDOREDUCTASE"/>
    <property type="match status" value="1"/>
</dbReference>
<evidence type="ECO:0000256" key="2">
    <source>
        <dbReference type="ARBA" id="ARBA00022723"/>
    </source>
</evidence>
<accession>A0A7S2WXH6</accession>
<dbReference type="InterPro" id="IPR026351">
    <property type="entry name" value="rSAM_ArsS-like"/>
</dbReference>
<evidence type="ECO:0000259" key="6">
    <source>
        <dbReference type="Pfam" id="PF12345"/>
    </source>
</evidence>
<evidence type="ECO:0000256" key="1">
    <source>
        <dbReference type="ARBA" id="ARBA00022691"/>
    </source>
</evidence>
<keyword evidence="4" id="KW-0411">Iron-sulfur</keyword>
<evidence type="ECO:0000256" key="3">
    <source>
        <dbReference type="ARBA" id="ARBA00023004"/>
    </source>
</evidence>
<dbReference type="EMBL" id="HBHL01002881">
    <property type="protein sequence ID" value="CAD9712922.1"/>
    <property type="molecule type" value="Transcribed_RNA"/>
</dbReference>
<dbReference type="InterPro" id="IPR024521">
    <property type="entry name" value="ArsS-like_C"/>
</dbReference>
<gene>
    <name evidence="7" type="ORF">CPRI1469_LOCUS1771</name>
</gene>
<evidence type="ECO:0000259" key="5">
    <source>
        <dbReference type="Pfam" id="PF04055"/>
    </source>
</evidence>
<dbReference type="SFLD" id="SFLDG01067">
    <property type="entry name" value="SPASM/twitch_domain_containing"/>
    <property type="match status" value="1"/>
</dbReference>
<dbReference type="Pfam" id="PF12345">
    <property type="entry name" value="DUF3641"/>
    <property type="match status" value="1"/>
</dbReference>
<dbReference type="CDD" id="cd01335">
    <property type="entry name" value="Radical_SAM"/>
    <property type="match status" value="1"/>
</dbReference>
<dbReference type="GO" id="GO:0046872">
    <property type="term" value="F:metal ion binding"/>
    <property type="evidence" value="ECO:0007669"/>
    <property type="project" value="UniProtKB-KW"/>
</dbReference>
<dbReference type="Pfam" id="PF04055">
    <property type="entry name" value="Radical_SAM"/>
    <property type="match status" value="1"/>
</dbReference>
<organism evidence="7">
    <name type="scientific">Chloropicon primus</name>
    <dbReference type="NCBI Taxonomy" id="1764295"/>
    <lineage>
        <taxon>Eukaryota</taxon>
        <taxon>Viridiplantae</taxon>
        <taxon>Chlorophyta</taxon>
        <taxon>Chloropicophyceae</taxon>
        <taxon>Chloropicales</taxon>
        <taxon>Chloropicaceae</taxon>
        <taxon>Chloropicon</taxon>
    </lineage>
</organism>
<reference evidence="7" key="1">
    <citation type="submission" date="2021-01" db="EMBL/GenBank/DDBJ databases">
        <authorList>
            <person name="Corre E."/>
            <person name="Pelletier E."/>
            <person name="Niang G."/>
            <person name="Scheremetjew M."/>
            <person name="Finn R."/>
            <person name="Kale V."/>
            <person name="Holt S."/>
            <person name="Cochrane G."/>
            <person name="Meng A."/>
            <person name="Brown T."/>
            <person name="Cohen L."/>
        </authorList>
    </citation>
    <scope>NUCLEOTIDE SEQUENCE</scope>
    <source>
        <strain evidence="7">CCMP1205</strain>
    </source>
</reference>
<feature type="domain" description="Arsenosugar biosynthesis radical SAM protein ArsS-like C-terminal" evidence="6">
    <location>
        <begin position="217"/>
        <end position="354"/>
    </location>
</feature>
<dbReference type="InterPro" id="IPR058240">
    <property type="entry name" value="rSAM_sf"/>
</dbReference>
<dbReference type="InterPro" id="IPR013785">
    <property type="entry name" value="Aldolase_TIM"/>
</dbReference>
<dbReference type="NCBIfam" id="TIGR04167">
    <property type="entry name" value="rSAM_SeCys"/>
    <property type="match status" value="1"/>
</dbReference>
<evidence type="ECO:0000313" key="7">
    <source>
        <dbReference type="EMBL" id="CAD9712922.1"/>
    </source>
</evidence>
<keyword evidence="3" id="KW-0408">Iron</keyword>
<keyword evidence="1" id="KW-0949">S-adenosyl-L-methionine</keyword>
<evidence type="ECO:0008006" key="8">
    <source>
        <dbReference type="Google" id="ProtNLM"/>
    </source>
</evidence>
<dbReference type="SFLD" id="SFLDS00029">
    <property type="entry name" value="Radical_SAM"/>
    <property type="match status" value="1"/>
</dbReference>
<dbReference type="AlphaFoldDB" id="A0A7S2WXH6"/>